<name>A0A543E3A0_9PSEU</name>
<dbReference type="RefSeq" id="WP_211366390.1">
    <property type="nucleotide sequence ID" value="NZ_VFPA01000001.1"/>
</dbReference>
<keyword evidence="2" id="KW-0472">Membrane</keyword>
<evidence type="ECO:0000256" key="1">
    <source>
        <dbReference type="SAM" id="MobiDB-lite"/>
    </source>
</evidence>
<feature type="region of interest" description="Disordered" evidence="1">
    <location>
        <begin position="123"/>
        <end position="155"/>
    </location>
</feature>
<evidence type="ECO:0000313" key="4">
    <source>
        <dbReference type="Proteomes" id="UP000315677"/>
    </source>
</evidence>
<accession>A0A543E3A0</accession>
<proteinExistence type="predicted"/>
<dbReference type="AlphaFoldDB" id="A0A543E3A0"/>
<feature type="transmembrane region" description="Helical" evidence="2">
    <location>
        <begin position="6"/>
        <end position="27"/>
    </location>
</feature>
<evidence type="ECO:0000256" key="2">
    <source>
        <dbReference type="SAM" id="Phobius"/>
    </source>
</evidence>
<organism evidence="3 4">
    <name type="scientific">Pseudonocardia kunmingensis</name>
    <dbReference type="NCBI Taxonomy" id="630975"/>
    <lineage>
        <taxon>Bacteria</taxon>
        <taxon>Bacillati</taxon>
        <taxon>Actinomycetota</taxon>
        <taxon>Actinomycetes</taxon>
        <taxon>Pseudonocardiales</taxon>
        <taxon>Pseudonocardiaceae</taxon>
        <taxon>Pseudonocardia</taxon>
    </lineage>
</organism>
<keyword evidence="2" id="KW-0812">Transmembrane</keyword>
<keyword evidence="4" id="KW-1185">Reference proteome</keyword>
<evidence type="ECO:0000313" key="3">
    <source>
        <dbReference type="EMBL" id="TQM16071.1"/>
    </source>
</evidence>
<keyword evidence="2" id="KW-1133">Transmembrane helix</keyword>
<sequence>MEAEMTQYVVLLAVSIGLTFLVGQLLIRAGEPFLQEVFQDRKVTRSVNLLLSVLFHLITLGVLAIISVSSVSGDNALQTFVVKLGVVLLTLGVAYGISMLVLIRVRERRRAAQISENVQERLAERGISTGPSQSTPPAVAPPPGRPQRGSEPGPQ</sequence>
<comment type="caution">
    <text evidence="3">The sequence shown here is derived from an EMBL/GenBank/DDBJ whole genome shotgun (WGS) entry which is preliminary data.</text>
</comment>
<gene>
    <name evidence="3" type="ORF">FB558_2874</name>
</gene>
<dbReference type="Proteomes" id="UP000315677">
    <property type="component" value="Unassembled WGS sequence"/>
</dbReference>
<dbReference type="EMBL" id="VFPA01000001">
    <property type="protein sequence ID" value="TQM16071.1"/>
    <property type="molecule type" value="Genomic_DNA"/>
</dbReference>
<reference evidence="3 4" key="1">
    <citation type="submission" date="2019-06" db="EMBL/GenBank/DDBJ databases">
        <title>Sequencing the genomes of 1000 actinobacteria strains.</title>
        <authorList>
            <person name="Klenk H.-P."/>
        </authorList>
    </citation>
    <scope>NUCLEOTIDE SEQUENCE [LARGE SCALE GENOMIC DNA]</scope>
    <source>
        <strain evidence="3 4">DSM 45301</strain>
    </source>
</reference>
<feature type="transmembrane region" description="Helical" evidence="2">
    <location>
        <begin position="47"/>
        <end position="68"/>
    </location>
</feature>
<protein>
    <submittedName>
        <fullName evidence="3">Uncharacterized protein</fullName>
    </submittedName>
</protein>
<feature type="transmembrane region" description="Helical" evidence="2">
    <location>
        <begin position="80"/>
        <end position="103"/>
    </location>
</feature>